<accession>A0A0A9ALD4</accession>
<reference evidence="1" key="1">
    <citation type="submission" date="2014-09" db="EMBL/GenBank/DDBJ databases">
        <authorList>
            <person name="Magalhaes I.L.F."/>
            <person name="Oliveira U."/>
            <person name="Santos F.R."/>
            <person name="Vidigal T.H.D.A."/>
            <person name="Brescovit A.D."/>
            <person name="Santos A.J."/>
        </authorList>
    </citation>
    <scope>NUCLEOTIDE SEQUENCE</scope>
    <source>
        <tissue evidence="1">Shoot tissue taken approximately 20 cm above the soil surface</tissue>
    </source>
</reference>
<protein>
    <submittedName>
        <fullName evidence="1">Uncharacterized protein</fullName>
    </submittedName>
</protein>
<sequence length="20" mass="2451">MSQSWHWWSVLLILIVILIL</sequence>
<reference evidence="1" key="2">
    <citation type="journal article" date="2015" name="Data Brief">
        <title>Shoot transcriptome of the giant reed, Arundo donax.</title>
        <authorList>
            <person name="Barrero R.A."/>
            <person name="Guerrero F.D."/>
            <person name="Moolhuijzen P."/>
            <person name="Goolsby J.A."/>
            <person name="Tidwell J."/>
            <person name="Bellgard S.E."/>
            <person name="Bellgard M.I."/>
        </authorList>
    </citation>
    <scope>NUCLEOTIDE SEQUENCE</scope>
    <source>
        <tissue evidence="1">Shoot tissue taken approximately 20 cm above the soil surface</tissue>
    </source>
</reference>
<proteinExistence type="predicted"/>
<dbReference type="AlphaFoldDB" id="A0A0A9ALD4"/>
<dbReference type="EMBL" id="GBRH01247252">
    <property type="protein sequence ID" value="JAD50643.1"/>
    <property type="molecule type" value="Transcribed_RNA"/>
</dbReference>
<organism evidence="1">
    <name type="scientific">Arundo donax</name>
    <name type="common">Giant reed</name>
    <name type="synonym">Donax arundinaceus</name>
    <dbReference type="NCBI Taxonomy" id="35708"/>
    <lineage>
        <taxon>Eukaryota</taxon>
        <taxon>Viridiplantae</taxon>
        <taxon>Streptophyta</taxon>
        <taxon>Embryophyta</taxon>
        <taxon>Tracheophyta</taxon>
        <taxon>Spermatophyta</taxon>
        <taxon>Magnoliopsida</taxon>
        <taxon>Liliopsida</taxon>
        <taxon>Poales</taxon>
        <taxon>Poaceae</taxon>
        <taxon>PACMAD clade</taxon>
        <taxon>Arundinoideae</taxon>
        <taxon>Arundineae</taxon>
        <taxon>Arundo</taxon>
    </lineage>
</organism>
<name>A0A0A9ALD4_ARUDO</name>
<evidence type="ECO:0000313" key="1">
    <source>
        <dbReference type="EMBL" id="JAD50643.1"/>
    </source>
</evidence>